<feature type="region of interest" description="Disordered" evidence="6">
    <location>
        <begin position="331"/>
        <end position="414"/>
    </location>
</feature>
<proteinExistence type="inferred from homology"/>
<dbReference type="GO" id="GO:0005524">
    <property type="term" value="F:ATP binding"/>
    <property type="evidence" value="ECO:0007669"/>
    <property type="project" value="InterPro"/>
</dbReference>
<dbReference type="InterPro" id="IPR014762">
    <property type="entry name" value="DNA_mismatch_repair_CS"/>
</dbReference>
<dbReference type="Pfam" id="PF13589">
    <property type="entry name" value="HATPase_c_3"/>
    <property type="match status" value="1"/>
</dbReference>
<comment type="similarity">
    <text evidence="1 5">Belongs to the DNA mismatch repair MutL/HexB family.</text>
</comment>
<accession>E1SPR4</accession>
<feature type="domain" description="DNA mismatch repair protein S5" evidence="8">
    <location>
        <begin position="212"/>
        <end position="329"/>
    </location>
</feature>
<dbReference type="InterPro" id="IPR037198">
    <property type="entry name" value="MutL_C_sf"/>
</dbReference>
<sequence length="609" mass="67072">MAIQVLPPQLANQIAAGEVVERPASVVKELVENSLDAGATRIEVEIDRGGSKRILIRDNGQGINKEELSLALARHATSKVASLADLESILSFGFRGEALASISSVSRLTLSSRTADGSEAWQAYAEGREMAVRVQPTAHPVGTTVEVVDLFFNTPARRRFLKADKTEFTHIEEQLRRIALAREGIHFILRHNGKVVRQYRPASNERQREQRLAAICGSAFTERAFGLTSATDDLALRGYLALDDERARVSDIQYFYVNGRVVRDRLVSHAVRQAMEEAGLPGQAGFVLYLSLDPHEVDVNVHPAKHEVRFHQARYVHDFILQALQQGLAQRQQPALTPQHQVQERPATPYREGEGPYPLTPTEGLDSARHDSDSRPSSSGAGGGYSGGGYAGAGRGGQAAYQPPPLRPSQSPTRSAVDNYAHLMQTPAPAEAPATDRWRWLSALDEQHGLVQKQQQLRLVRLPDLGRALMKRDLSERLAQGLVGQPLLLPVSVPVDVNWVTILEAQDELLRRLGTQLVVQGERLVIRTVPAVLRRADLAKAIPELLQWLEAETPAYPALANWLAGQAKEFADGALLWRQWQGLESGDAESLLEQVSVVLPWQTILESEA</sequence>
<name>E1SPR4_FERBD</name>
<protein>
    <recommendedName>
        <fullName evidence="2 5">DNA mismatch repair protein MutL</fullName>
    </recommendedName>
</protein>
<dbReference type="InterPro" id="IPR036890">
    <property type="entry name" value="HATPase_C_sf"/>
</dbReference>
<dbReference type="EMBL" id="CP002209">
    <property type="protein sequence ID" value="ADN74728.1"/>
    <property type="molecule type" value="Genomic_DNA"/>
</dbReference>
<dbReference type="GO" id="GO:0016887">
    <property type="term" value="F:ATP hydrolysis activity"/>
    <property type="evidence" value="ECO:0007669"/>
    <property type="project" value="InterPro"/>
</dbReference>
<dbReference type="RefSeq" id="WP_013344034.1">
    <property type="nucleotide sequence ID" value="NC_014541.1"/>
</dbReference>
<dbReference type="STRING" id="550540.Fbal_0514"/>
<dbReference type="InterPro" id="IPR020568">
    <property type="entry name" value="Ribosomal_Su5_D2-typ_SF"/>
</dbReference>
<comment type="function">
    <text evidence="5">This protein is involved in the repair of mismatches in DNA. It is required for dam-dependent methyl-directed DNA mismatch repair. May act as a 'molecular matchmaker', a protein that promotes the formation of a stable complex between two or more DNA-binding proteins in an ATP-dependent manner without itself being part of a final effector complex.</text>
</comment>
<dbReference type="InterPro" id="IPR020667">
    <property type="entry name" value="DNA_mismatch_repair_MutL"/>
</dbReference>
<organism evidence="9 10">
    <name type="scientific">Ferrimonas balearica (strain DSM 9799 / CCM 4581 / KCTC 23876 / PAT)</name>
    <dbReference type="NCBI Taxonomy" id="550540"/>
    <lineage>
        <taxon>Bacteria</taxon>
        <taxon>Pseudomonadati</taxon>
        <taxon>Pseudomonadota</taxon>
        <taxon>Gammaproteobacteria</taxon>
        <taxon>Alteromonadales</taxon>
        <taxon>Ferrimonadaceae</taxon>
        <taxon>Ferrimonas</taxon>
    </lineage>
</organism>
<dbReference type="InterPro" id="IPR002099">
    <property type="entry name" value="MutL/Mlh/PMS"/>
</dbReference>
<dbReference type="SUPFAM" id="SSF54211">
    <property type="entry name" value="Ribosomal protein S5 domain 2-like"/>
    <property type="match status" value="1"/>
</dbReference>
<feature type="compositionally biased region" description="Gly residues" evidence="6">
    <location>
        <begin position="380"/>
        <end position="397"/>
    </location>
</feature>
<reference evidence="9 10" key="1">
    <citation type="journal article" date="2010" name="Stand. Genomic Sci.">
        <title>Complete genome sequence of Ferrimonas balearica type strain (PAT).</title>
        <authorList>
            <person name="Nolan M."/>
            <person name="Sikorski J."/>
            <person name="Davenport K."/>
            <person name="Lucas S."/>
            <person name="Glavina Del Rio T."/>
            <person name="Tice H."/>
            <person name="Cheng J."/>
            <person name="Goodwin L."/>
            <person name="Pitluck S."/>
            <person name="Liolios K."/>
            <person name="Ivanova N."/>
            <person name="Mavromatis K."/>
            <person name="Ovchinnikova G."/>
            <person name="Pati A."/>
            <person name="Chen A."/>
            <person name="Palaniappan K."/>
            <person name="Land M."/>
            <person name="Hauser L."/>
            <person name="Chang Y."/>
            <person name="Jeffries C."/>
            <person name="Tapia R."/>
            <person name="Brettin T."/>
            <person name="Detter J."/>
            <person name="Han C."/>
            <person name="Yasawong M."/>
            <person name="Rohde M."/>
            <person name="Tindall B."/>
            <person name="Goker M."/>
            <person name="Woyke T."/>
            <person name="Bristow J."/>
            <person name="Eisen J."/>
            <person name="Markowitz V."/>
            <person name="Hugenholtz P."/>
            <person name="Kyrpides N."/>
            <person name="Klenk H."/>
            <person name="Lapidus A."/>
        </authorList>
    </citation>
    <scope>NUCLEOTIDE SEQUENCE [LARGE SCALE GENOMIC DNA]</scope>
    <source>
        <strain evidence="10">DSM 9799 / CCM 4581 / KCTC 23876 / PAT</strain>
    </source>
</reference>
<dbReference type="SMART" id="SM01340">
    <property type="entry name" value="DNA_mis_repair"/>
    <property type="match status" value="1"/>
</dbReference>
<dbReference type="OrthoDB" id="9763467at2"/>
<dbReference type="AlphaFoldDB" id="E1SPR4"/>
<dbReference type="InterPro" id="IPR014790">
    <property type="entry name" value="MutL_C"/>
</dbReference>
<dbReference type="SMART" id="SM00853">
    <property type="entry name" value="MutL_C"/>
    <property type="match status" value="1"/>
</dbReference>
<dbReference type="Gene3D" id="3.30.230.10">
    <property type="match status" value="1"/>
</dbReference>
<dbReference type="eggNOG" id="COG0323">
    <property type="taxonomic scope" value="Bacteria"/>
</dbReference>
<dbReference type="HOGENOM" id="CLU_004131_4_2_6"/>
<dbReference type="HAMAP" id="MF_00149">
    <property type="entry name" value="DNA_mis_repair"/>
    <property type="match status" value="1"/>
</dbReference>
<evidence type="ECO:0000256" key="6">
    <source>
        <dbReference type="SAM" id="MobiDB-lite"/>
    </source>
</evidence>
<keyword evidence="3 5" id="KW-0227">DNA damage</keyword>
<evidence type="ECO:0000313" key="10">
    <source>
        <dbReference type="Proteomes" id="UP000006683"/>
    </source>
</evidence>
<dbReference type="PANTHER" id="PTHR10073">
    <property type="entry name" value="DNA MISMATCH REPAIR PROTEIN MLH, PMS, MUTL"/>
    <property type="match status" value="1"/>
</dbReference>
<dbReference type="GO" id="GO:0030983">
    <property type="term" value="F:mismatched DNA binding"/>
    <property type="evidence" value="ECO:0007669"/>
    <property type="project" value="InterPro"/>
</dbReference>
<dbReference type="InterPro" id="IPR042121">
    <property type="entry name" value="MutL_C_regsub"/>
</dbReference>
<dbReference type="KEGG" id="fbl:Fbal_0514"/>
<evidence type="ECO:0000256" key="1">
    <source>
        <dbReference type="ARBA" id="ARBA00006082"/>
    </source>
</evidence>
<dbReference type="Pfam" id="PF01119">
    <property type="entry name" value="DNA_mis_repair"/>
    <property type="match status" value="1"/>
</dbReference>
<dbReference type="NCBIfam" id="NF000948">
    <property type="entry name" value="PRK00095.1-1"/>
    <property type="match status" value="1"/>
</dbReference>
<dbReference type="GO" id="GO:0140664">
    <property type="term" value="F:ATP-dependent DNA damage sensor activity"/>
    <property type="evidence" value="ECO:0007669"/>
    <property type="project" value="InterPro"/>
</dbReference>
<dbReference type="GO" id="GO:0006298">
    <property type="term" value="P:mismatch repair"/>
    <property type="evidence" value="ECO:0007669"/>
    <property type="project" value="UniProtKB-UniRule"/>
</dbReference>
<evidence type="ECO:0000259" key="8">
    <source>
        <dbReference type="SMART" id="SM01340"/>
    </source>
</evidence>
<dbReference type="InterPro" id="IPR013507">
    <property type="entry name" value="DNA_mismatch_S5_2-like"/>
</dbReference>
<dbReference type="NCBIfam" id="TIGR00585">
    <property type="entry name" value="mutl"/>
    <property type="match status" value="1"/>
</dbReference>
<dbReference type="FunFam" id="3.30.565.10:FF:000003">
    <property type="entry name" value="DNA mismatch repair endonuclease MutL"/>
    <property type="match status" value="1"/>
</dbReference>
<feature type="domain" description="MutL C-terminal dimerisation" evidence="7">
    <location>
        <begin position="440"/>
        <end position="575"/>
    </location>
</feature>
<dbReference type="Pfam" id="PF08676">
    <property type="entry name" value="MutL_C"/>
    <property type="match status" value="1"/>
</dbReference>
<dbReference type="InterPro" id="IPR038973">
    <property type="entry name" value="MutL/Mlh/Pms-like"/>
</dbReference>
<dbReference type="Proteomes" id="UP000006683">
    <property type="component" value="Chromosome"/>
</dbReference>
<dbReference type="Gene3D" id="3.30.1370.100">
    <property type="entry name" value="MutL, C-terminal domain, regulatory subdomain"/>
    <property type="match status" value="1"/>
</dbReference>
<evidence type="ECO:0000256" key="4">
    <source>
        <dbReference type="ARBA" id="ARBA00023204"/>
    </source>
</evidence>
<dbReference type="SUPFAM" id="SSF55874">
    <property type="entry name" value="ATPase domain of HSP90 chaperone/DNA topoisomerase II/histidine kinase"/>
    <property type="match status" value="1"/>
</dbReference>
<evidence type="ECO:0000256" key="5">
    <source>
        <dbReference type="HAMAP-Rule" id="MF_00149"/>
    </source>
</evidence>
<dbReference type="GO" id="GO:0032300">
    <property type="term" value="C:mismatch repair complex"/>
    <property type="evidence" value="ECO:0007669"/>
    <property type="project" value="InterPro"/>
</dbReference>
<gene>
    <name evidence="5" type="primary">mutL</name>
    <name evidence="9" type="ordered locus">Fbal_0514</name>
</gene>
<dbReference type="CDD" id="cd16926">
    <property type="entry name" value="HATPase_MutL-MLH-PMS-like"/>
    <property type="match status" value="1"/>
</dbReference>
<evidence type="ECO:0000256" key="3">
    <source>
        <dbReference type="ARBA" id="ARBA00022763"/>
    </source>
</evidence>
<evidence type="ECO:0000256" key="2">
    <source>
        <dbReference type="ARBA" id="ARBA00021975"/>
    </source>
</evidence>
<evidence type="ECO:0000259" key="7">
    <source>
        <dbReference type="SMART" id="SM00853"/>
    </source>
</evidence>
<dbReference type="SUPFAM" id="SSF118116">
    <property type="entry name" value="DNA mismatch repair protein MutL"/>
    <property type="match status" value="1"/>
</dbReference>
<evidence type="ECO:0000313" key="9">
    <source>
        <dbReference type="EMBL" id="ADN74728.1"/>
    </source>
</evidence>
<dbReference type="Gene3D" id="3.30.565.10">
    <property type="entry name" value="Histidine kinase-like ATPase, C-terminal domain"/>
    <property type="match status" value="1"/>
</dbReference>
<dbReference type="InterPro" id="IPR014721">
    <property type="entry name" value="Ribsml_uS5_D2-typ_fold_subgr"/>
</dbReference>
<keyword evidence="4 5" id="KW-0234">DNA repair</keyword>
<keyword evidence="10" id="KW-1185">Reference proteome</keyword>
<dbReference type="PROSITE" id="PS00058">
    <property type="entry name" value="DNA_MISMATCH_REPAIR_1"/>
    <property type="match status" value="1"/>
</dbReference>
<dbReference type="PANTHER" id="PTHR10073:SF12">
    <property type="entry name" value="DNA MISMATCH REPAIR PROTEIN MLH1"/>
    <property type="match status" value="1"/>
</dbReference>
<dbReference type="GeneID" id="67180760"/>
<dbReference type="CDD" id="cd03482">
    <property type="entry name" value="MutL_Trans_MutL"/>
    <property type="match status" value="1"/>
</dbReference>